<gene>
    <name evidence="2" type="ORF">DAPPUDRAFT_325284</name>
</gene>
<name>E9H493_DAPPU</name>
<evidence type="ECO:0000313" key="3">
    <source>
        <dbReference type="Proteomes" id="UP000000305"/>
    </source>
</evidence>
<dbReference type="EMBL" id="GL732590">
    <property type="protein sequence ID" value="EFX73478.1"/>
    <property type="molecule type" value="Genomic_DNA"/>
</dbReference>
<reference evidence="2 3" key="1">
    <citation type="journal article" date="2011" name="Science">
        <title>The ecoresponsive genome of Daphnia pulex.</title>
        <authorList>
            <person name="Colbourne J.K."/>
            <person name="Pfrender M.E."/>
            <person name="Gilbert D."/>
            <person name="Thomas W.K."/>
            <person name="Tucker A."/>
            <person name="Oakley T.H."/>
            <person name="Tokishita S."/>
            <person name="Aerts A."/>
            <person name="Arnold G.J."/>
            <person name="Basu M.K."/>
            <person name="Bauer D.J."/>
            <person name="Caceres C.E."/>
            <person name="Carmel L."/>
            <person name="Casola C."/>
            <person name="Choi J.H."/>
            <person name="Detter J.C."/>
            <person name="Dong Q."/>
            <person name="Dusheyko S."/>
            <person name="Eads B.D."/>
            <person name="Frohlich T."/>
            <person name="Geiler-Samerotte K.A."/>
            <person name="Gerlach D."/>
            <person name="Hatcher P."/>
            <person name="Jogdeo S."/>
            <person name="Krijgsveld J."/>
            <person name="Kriventseva E.V."/>
            <person name="Kultz D."/>
            <person name="Laforsch C."/>
            <person name="Lindquist E."/>
            <person name="Lopez J."/>
            <person name="Manak J.R."/>
            <person name="Muller J."/>
            <person name="Pangilinan J."/>
            <person name="Patwardhan R.P."/>
            <person name="Pitluck S."/>
            <person name="Pritham E.J."/>
            <person name="Rechtsteiner A."/>
            <person name="Rho M."/>
            <person name="Rogozin I.B."/>
            <person name="Sakarya O."/>
            <person name="Salamov A."/>
            <person name="Schaack S."/>
            <person name="Shapiro H."/>
            <person name="Shiga Y."/>
            <person name="Skalitzky C."/>
            <person name="Smith Z."/>
            <person name="Souvorov A."/>
            <person name="Sung W."/>
            <person name="Tang Z."/>
            <person name="Tsuchiya D."/>
            <person name="Tu H."/>
            <person name="Vos H."/>
            <person name="Wang M."/>
            <person name="Wolf Y.I."/>
            <person name="Yamagata H."/>
            <person name="Yamada T."/>
            <person name="Ye Y."/>
            <person name="Shaw J.R."/>
            <person name="Andrews J."/>
            <person name="Crease T.J."/>
            <person name="Tang H."/>
            <person name="Lucas S.M."/>
            <person name="Robertson H.M."/>
            <person name="Bork P."/>
            <person name="Koonin E.V."/>
            <person name="Zdobnov E.M."/>
            <person name="Grigoriev I.V."/>
            <person name="Lynch M."/>
            <person name="Boore J.L."/>
        </authorList>
    </citation>
    <scope>NUCLEOTIDE SEQUENCE [LARGE SCALE GENOMIC DNA]</scope>
</reference>
<dbReference type="Proteomes" id="UP000000305">
    <property type="component" value="Unassembled WGS sequence"/>
</dbReference>
<sequence length="236" mass="25612">MPVKRVDSPMKFRKRLVDNLEGKLNYWGSNFSGDIVLIDARIKQGDNGFHTEDGVEILNSQPKRDLYLNLWLVKQKNVLQPQLRSGHICRCISSISLLDQSSCAFFVAFSLFSGFGHSRLLWPFSSQLRHFIRFGLWTLREGTPAESPDPAAFTIPAFNANPAARDDPAAPAPDAFRQLLTHDHAAQADSATSAAFADPITSASSADPAASATSAEPANPAYLATSSRPAASADPI</sequence>
<proteinExistence type="predicted"/>
<protein>
    <submittedName>
        <fullName evidence="2">Uncharacterized protein</fullName>
    </submittedName>
</protein>
<organism evidence="2 3">
    <name type="scientific">Daphnia pulex</name>
    <name type="common">Water flea</name>
    <dbReference type="NCBI Taxonomy" id="6669"/>
    <lineage>
        <taxon>Eukaryota</taxon>
        <taxon>Metazoa</taxon>
        <taxon>Ecdysozoa</taxon>
        <taxon>Arthropoda</taxon>
        <taxon>Crustacea</taxon>
        <taxon>Branchiopoda</taxon>
        <taxon>Diplostraca</taxon>
        <taxon>Cladocera</taxon>
        <taxon>Anomopoda</taxon>
        <taxon>Daphniidae</taxon>
        <taxon>Daphnia</taxon>
    </lineage>
</organism>
<feature type="region of interest" description="Disordered" evidence="1">
    <location>
        <begin position="203"/>
        <end position="236"/>
    </location>
</feature>
<evidence type="ECO:0000256" key="1">
    <source>
        <dbReference type="SAM" id="MobiDB-lite"/>
    </source>
</evidence>
<dbReference type="KEGG" id="dpx:DAPPUDRAFT_325284"/>
<dbReference type="AlphaFoldDB" id="E9H493"/>
<keyword evidence="3" id="KW-1185">Reference proteome</keyword>
<accession>E9H493</accession>
<evidence type="ECO:0000313" key="2">
    <source>
        <dbReference type="EMBL" id="EFX73478.1"/>
    </source>
</evidence>
<dbReference type="HOGENOM" id="CLU_1176480_0_0_1"/>
<feature type="compositionally biased region" description="Low complexity" evidence="1">
    <location>
        <begin position="203"/>
        <end position="221"/>
    </location>
</feature>
<dbReference type="InParanoid" id="E9H493"/>